<organism evidence="9 10">
    <name type="scientific">Halobium palmae</name>
    <dbReference type="NCBI Taxonomy" id="1776492"/>
    <lineage>
        <taxon>Archaea</taxon>
        <taxon>Methanobacteriati</taxon>
        <taxon>Methanobacteriota</taxon>
        <taxon>Stenosarchaea group</taxon>
        <taxon>Halobacteria</taxon>
        <taxon>Halobacteriales</taxon>
        <taxon>Haloferacaceae</taxon>
        <taxon>Halobium</taxon>
    </lineage>
</organism>
<evidence type="ECO:0000313" key="9">
    <source>
        <dbReference type="EMBL" id="MFC6723223.1"/>
    </source>
</evidence>
<keyword evidence="4 6" id="KW-0067">ATP-binding</keyword>
<dbReference type="AlphaFoldDB" id="A0ABD5RWB2"/>
<comment type="similarity">
    <text evidence="1 6">Belongs to the MCM family.</text>
</comment>
<dbReference type="InterPro" id="IPR036388">
    <property type="entry name" value="WH-like_DNA-bd_sf"/>
</dbReference>
<gene>
    <name evidence="9" type="ORF">ACFQE1_02200</name>
</gene>
<dbReference type="InterPro" id="IPR031327">
    <property type="entry name" value="MCM"/>
</dbReference>
<evidence type="ECO:0000256" key="4">
    <source>
        <dbReference type="ARBA" id="ARBA00022840"/>
    </source>
</evidence>
<dbReference type="GO" id="GO:0006260">
    <property type="term" value="P:DNA replication"/>
    <property type="evidence" value="ECO:0007669"/>
    <property type="project" value="UniProtKB-KW"/>
</dbReference>
<evidence type="ECO:0000313" key="10">
    <source>
        <dbReference type="Proteomes" id="UP001596328"/>
    </source>
</evidence>
<accession>A0ABD5RWB2</accession>
<reference evidence="9 10" key="1">
    <citation type="journal article" date="2019" name="Int. J. Syst. Evol. Microbiol.">
        <title>The Global Catalogue of Microorganisms (GCM) 10K type strain sequencing project: providing services to taxonomists for standard genome sequencing and annotation.</title>
        <authorList>
            <consortium name="The Broad Institute Genomics Platform"/>
            <consortium name="The Broad Institute Genome Sequencing Center for Infectious Disease"/>
            <person name="Wu L."/>
            <person name="Ma J."/>
        </authorList>
    </citation>
    <scope>NUCLEOTIDE SEQUENCE [LARGE SCALE GENOMIC DNA]</scope>
    <source>
        <strain evidence="9 10">NBRC 111368</strain>
    </source>
</reference>
<evidence type="ECO:0000256" key="5">
    <source>
        <dbReference type="ARBA" id="ARBA00023125"/>
    </source>
</evidence>
<dbReference type="Gene3D" id="2.40.50.140">
    <property type="entry name" value="Nucleic acid-binding proteins"/>
    <property type="match status" value="1"/>
</dbReference>
<proteinExistence type="inferred from homology"/>
<dbReference type="EMBL" id="JBHSWU010000007">
    <property type="protein sequence ID" value="MFC6723223.1"/>
    <property type="molecule type" value="Genomic_DNA"/>
</dbReference>
<dbReference type="PRINTS" id="PR01657">
    <property type="entry name" value="MCMFAMILY"/>
</dbReference>
<evidence type="ECO:0000256" key="1">
    <source>
        <dbReference type="ARBA" id="ARBA00008010"/>
    </source>
</evidence>
<keyword evidence="3 6" id="KW-0547">Nucleotide-binding</keyword>
<dbReference type="InterPro" id="IPR012340">
    <property type="entry name" value="NA-bd_OB-fold"/>
</dbReference>
<feature type="compositionally biased region" description="Basic and acidic residues" evidence="7">
    <location>
        <begin position="14"/>
        <end position="24"/>
    </location>
</feature>
<evidence type="ECO:0000259" key="8">
    <source>
        <dbReference type="PROSITE" id="PS50051"/>
    </source>
</evidence>
<evidence type="ECO:0000256" key="3">
    <source>
        <dbReference type="ARBA" id="ARBA00022741"/>
    </source>
</evidence>
<comment type="caution">
    <text evidence="9">The sequence shown here is derived from an EMBL/GenBank/DDBJ whole genome shotgun (WGS) entry which is preliminary data.</text>
</comment>
<dbReference type="GO" id="GO:0005524">
    <property type="term" value="F:ATP binding"/>
    <property type="evidence" value="ECO:0007669"/>
    <property type="project" value="UniProtKB-KW"/>
</dbReference>
<dbReference type="Pfam" id="PF17855">
    <property type="entry name" value="MCM_lid"/>
    <property type="match status" value="1"/>
</dbReference>
<name>A0ABD5RWB2_9EURY</name>
<keyword evidence="10" id="KW-1185">Reference proteome</keyword>
<dbReference type="PROSITE" id="PS50051">
    <property type="entry name" value="MCM_2"/>
    <property type="match status" value="1"/>
</dbReference>
<dbReference type="InterPro" id="IPR001208">
    <property type="entry name" value="MCM_dom"/>
</dbReference>
<feature type="region of interest" description="Disordered" evidence="7">
    <location>
        <begin position="1"/>
        <end position="24"/>
    </location>
</feature>
<dbReference type="PANTHER" id="PTHR11630">
    <property type="entry name" value="DNA REPLICATION LICENSING FACTOR MCM FAMILY MEMBER"/>
    <property type="match status" value="1"/>
</dbReference>
<dbReference type="InterPro" id="IPR027417">
    <property type="entry name" value="P-loop_NTPase"/>
</dbReference>
<dbReference type="Gene3D" id="3.40.50.300">
    <property type="entry name" value="P-loop containing nucleotide triphosphate hydrolases"/>
    <property type="match status" value="1"/>
</dbReference>
<protein>
    <submittedName>
        <fullName evidence="9">ATP-binding protein</fullName>
    </submittedName>
</protein>
<dbReference type="SUPFAM" id="SSF52540">
    <property type="entry name" value="P-loop containing nucleoside triphosphate hydrolases"/>
    <property type="match status" value="1"/>
</dbReference>
<dbReference type="PANTHER" id="PTHR11630:SF66">
    <property type="entry name" value="DNA REPLICATION LICENSING FACTOR MCM4"/>
    <property type="match status" value="1"/>
</dbReference>
<dbReference type="Gene3D" id="2.20.28.10">
    <property type="match status" value="1"/>
</dbReference>
<dbReference type="SUPFAM" id="SSF50249">
    <property type="entry name" value="Nucleic acid-binding proteins"/>
    <property type="match status" value="1"/>
</dbReference>
<dbReference type="Proteomes" id="UP001596328">
    <property type="component" value="Unassembled WGS sequence"/>
</dbReference>
<dbReference type="InterPro" id="IPR041562">
    <property type="entry name" value="MCM_lid"/>
</dbReference>
<keyword evidence="2" id="KW-0235">DNA replication</keyword>
<dbReference type="GO" id="GO:0003677">
    <property type="term" value="F:DNA binding"/>
    <property type="evidence" value="ECO:0007669"/>
    <property type="project" value="UniProtKB-KW"/>
</dbReference>
<dbReference type="SMART" id="SM00350">
    <property type="entry name" value="MCM"/>
    <property type="match status" value="1"/>
</dbReference>
<feature type="domain" description="MCM C-terminal AAA(+) ATPase" evidence="8">
    <location>
        <begin position="288"/>
        <end position="498"/>
    </location>
</feature>
<dbReference type="Gene3D" id="1.10.10.10">
    <property type="entry name" value="Winged helix-like DNA-binding domain superfamily/Winged helix DNA-binding domain"/>
    <property type="match status" value="1"/>
</dbReference>
<evidence type="ECO:0000256" key="2">
    <source>
        <dbReference type="ARBA" id="ARBA00022705"/>
    </source>
</evidence>
<sequence>MTGDCDADGGADGVSKKEQKQLEGKFDTEEPYEYKIVPGYDFLAPIDVGTRRFWRDNKGETTVSFDDLTEYDDELVRDIRKRPLCGMWALTKNVREVNQDNSLHARIGDLEESDRSIESLRADDLYSFVNLDVTVKSRSGSYPIRAVWMGKCSICGDRYGQYQPRHGPENTLENCTKESCDGYIEVNDKEHKRITTQEVVFQDLHRNSDSSNPSDMPGYVNEDLIGQFDAGEEVRICAIVLPRERDGTAEELYLHIVGIETANEDYDVYDISDEEMEQIEALSNKEHIHHKIAESIAPGLATTESVELGRMAIAHLLAGGDKLELNGGTHRGQIHGALIGDPGTAKSSLLEYASMIAPKSVEANADNMSAAGLTAAAIKEEAFNRSEWTLHGGAVVRAHEGVCTIDELDKFDFNEQDKLHTPMESGVVNVAKANINATLKAESSILVAANPTDQRFSPFDEISEQIDIAPALWSRFEFIIPFKDEVDEEIDRKIFEKYKKATSDEDSDAISPELMKKYLVVARENKPELTEEAIDYCADVFEEARSQSDVNRVSISMRKAEGLIRLAQASANLRLGDEVTIEDAERAEDIIMSALKMVSTDQYGNLDADVLSEGPSAQKRNTMLCLLDIIDDLSEACTSGKPKAEKQDVLELAQEEDIKQHRAEAALKRLQNDGQIWYNGTHYGIRD</sequence>
<keyword evidence="5 6" id="KW-0238">DNA-binding</keyword>
<evidence type="ECO:0000256" key="7">
    <source>
        <dbReference type="SAM" id="MobiDB-lite"/>
    </source>
</evidence>
<dbReference type="Pfam" id="PF00493">
    <property type="entry name" value="MCM"/>
    <property type="match status" value="1"/>
</dbReference>
<evidence type="ECO:0000256" key="6">
    <source>
        <dbReference type="RuleBase" id="RU004070"/>
    </source>
</evidence>